<protein>
    <submittedName>
        <fullName evidence="4">Cgi-12 protein-related-mitochondrial transcription termination factor, mterf</fullName>
    </submittedName>
</protein>
<comment type="similarity">
    <text evidence="1">Belongs to the mTERF family.</text>
</comment>
<dbReference type="PANTHER" id="PTHR13068:SF38">
    <property type="entry name" value="TRANSCRIPTION TERMINATION FACTOR FAMILY PROTEIN"/>
    <property type="match status" value="1"/>
</dbReference>
<organism evidence="4">
    <name type="scientific">Linum usitatissimum</name>
    <name type="common">Flax</name>
    <name type="synonym">Linum humile</name>
    <dbReference type="NCBI Taxonomy" id="4006"/>
    <lineage>
        <taxon>Eukaryota</taxon>
        <taxon>Viridiplantae</taxon>
        <taxon>Streptophyta</taxon>
        <taxon>Embryophyta</taxon>
        <taxon>Tracheophyta</taxon>
        <taxon>Spermatophyta</taxon>
        <taxon>Magnoliopsida</taxon>
        <taxon>eudicotyledons</taxon>
        <taxon>Gunneridae</taxon>
        <taxon>Pentapetalae</taxon>
        <taxon>rosids</taxon>
        <taxon>fabids</taxon>
        <taxon>Malpighiales</taxon>
        <taxon>Linaceae</taxon>
        <taxon>Linum</taxon>
    </lineage>
</organism>
<keyword evidence="2" id="KW-0804">Transcription</keyword>
<evidence type="ECO:0000256" key="3">
    <source>
        <dbReference type="ARBA" id="ARBA00022946"/>
    </source>
</evidence>
<accession>A0A165G0W1</accession>
<keyword evidence="2" id="KW-0806">Transcription termination</keyword>
<dbReference type="GO" id="GO:0006353">
    <property type="term" value="P:DNA-templated transcription termination"/>
    <property type="evidence" value="ECO:0007669"/>
    <property type="project" value="UniProtKB-KW"/>
</dbReference>
<reference evidence="4" key="1">
    <citation type="submission" date="2016-04" db="EMBL/GenBank/DDBJ databases">
        <title>Structural Organization of Fatty Acid Desaturase Loci in Linseed Lines with Contrasting Linolenic Acid Contents.</title>
        <authorList>
            <person name="Thambugala D."/>
            <person name="Ragupathy R."/>
            <person name="Cloutier S."/>
        </authorList>
    </citation>
    <scope>NUCLEOTIDE SEQUENCE</scope>
</reference>
<evidence type="ECO:0000256" key="2">
    <source>
        <dbReference type="ARBA" id="ARBA00022472"/>
    </source>
</evidence>
<dbReference type="PANTHER" id="PTHR13068">
    <property type="entry name" value="CGI-12 PROTEIN-RELATED"/>
    <property type="match status" value="1"/>
</dbReference>
<keyword evidence="3" id="KW-0809">Transit peptide</keyword>
<dbReference type="EMBL" id="KX034557">
    <property type="protein sequence ID" value="AMY26633.1"/>
    <property type="molecule type" value="Genomic_DNA"/>
</dbReference>
<dbReference type="FunFam" id="1.25.70.10:FF:000019">
    <property type="entry name" value="mTERF family protein"/>
    <property type="match status" value="1"/>
</dbReference>
<dbReference type="AlphaFoldDB" id="A0A165G0W1"/>
<evidence type="ECO:0000313" key="4">
    <source>
        <dbReference type="EMBL" id="AMY26633.1"/>
    </source>
</evidence>
<dbReference type="InterPro" id="IPR038538">
    <property type="entry name" value="MTERF_sf"/>
</dbReference>
<keyword evidence="2" id="KW-0805">Transcription regulation</keyword>
<name>A0A165G0W1_LINUS</name>
<proteinExistence type="inferred from homology"/>
<dbReference type="Pfam" id="PF02536">
    <property type="entry name" value="mTERF"/>
    <property type="match status" value="2"/>
</dbReference>
<evidence type="ECO:0000256" key="1">
    <source>
        <dbReference type="ARBA" id="ARBA00007692"/>
    </source>
</evidence>
<dbReference type="SMART" id="SM00733">
    <property type="entry name" value="Mterf"/>
    <property type="match status" value="5"/>
</dbReference>
<sequence length="578" mass="65880">MAISSGNQSKKLRVNSVLKWISSNSVCREFLPVVGSWFSIARNPRFYKGSLENGCNNKLISRITPSMRKDAQAALLDYLHVNRGFEYTVAENMSRNSPQFLGELIRKANPEGDTALAVTRFVCYHPINEFEPFFESLGLKASEYSPLLPRKLMYLTDDELLLENYRVLCSYGIKRCMIGRIYREATEVFRYGSGVLSKKLMAYEQLGLSSGSVARTVACFPNLLIGDVDVDLVNVLEMLKSMGIEFGWIEEQLSQRNSCNWRQSFLLLKSLSNIACMERDKLREIVADHPEIMFEGEHSLLLIGFLLKMGSSIDEIVSSILQNFPKKMQVAKFLSNLRQCVHMLDEIHLEPYEIRDIVHSHSLLMGSYTMKKTKTLLYRLNVGKKLLREIVRENPEEMKNWVIGVGVTPLQSPGGKQKSKSSKTKFLSGLGYEENSVEMARAVKVFRGKGFELLERFDCLVNAGLSKEDVVKMVTTSPHVLNQSKDVTQEKIKFLVNEMGYDLTCLVRFPSVLNFRVERVKLRLLMYDWLKGEGVVRLNLSLSNLIASSDSVFYSRYVELHSGGPHVWQDLKKKIYGE</sequence>
<dbReference type="InterPro" id="IPR003690">
    <property type="entry name" value="MTERF"/>
</dbReference>
<dbReference type="Gene3D" id="1.25.70.10">
    <property type="entry name" value="Transcription termination factor 3, mitochondrial"/>
    <property type="match status" value="2"/>
</dbReference>
<dbReference type="GO" id="GO:0003676">
    <property type="term" value="F:nucleic acid binding"/>
    <property type="evidence" value="ECO:0007669"/>
    <property type="project" value="InterPro"/>
</dbReference>